<dbReference type="OrthoDB" id="3231004at2759"/>
<name>A0A2I1BSQ8_ASPN1</name>
<dbReference type="Proteomes" id="UP000234474">
    <property type="component" value="Unassembled WGS sequence"/>
</dbReference>
<dbReference type="EMBL" id="MSZS01000015">
    <property type="protein sequence ID" value="PKX88450.1"/>
    <property type="molecule type" value="Genomic_DNA"/>
</dbReference>
<dbReference type="GeneID" id="36532671"/>
<evidence type="ECO:0000313" key="2">
    <source>
        <dbReference type="EMBL" id="PKX88450.1"/>
    </source>
</evidence>
<comment type="caution">
    <text evidence="2">The sequence shown here is derived from an EMBL/GenBank/DDBJ whole genome shotgun (WGS) entry which is preliminary data.</text>
</comment>
<protein>
    <submittedName>
        <fullName evidence="2">Uncharacterized protein</fullName>
    </submittedName>
</protein>
<accession>A0A2I1BSQ8</accession>
<proteinExistence type="predicted"/>
<feature type="region of interest" description="Disordered" evidence="1">
    <location>
        <begin position="34"/>
        <end position="65"/>
    </location>
</feature>
<dbReference type="RefSeq" id="XP_024677045.1">
    <property type="nucleotide sequence ID" value="XM_024825346.1"/>
</dbReference>
<sequence>MPEFVPYQPGMLLGQGYNSYLQQLRLQEAAIITENKSAKEPPNEVSSNTDVDEGEESDNKEDASGSIRAQKVVYEYSFVKDYHALRETLNLSSGAAVSGWGQSGKVNVEYLDRSEFEGSTLTYQVSVFSENQPSVSYHYSFNQAQWDEWKQSGSPDKPQLIYGDRYISDFITGGHFFARFSIKARNESRKNEIEEWAKTAFQMYGADIGVDEEMRKAVENIEKHAEVKCSIHQEGGTRFRRKGSVTDDGSESSDFLYIKKQADKFYEEAKQGQHKYRRLQVSSALLQQYVNLPNFREGQHFKPHDYRQANEKSRQLFEDFSLYQSYGALISNIGKEQFAGGGAERDSLESRRTDEIHQIRVKVEDISADPQRALGIGFNYLRAEEFYIMVIEAIKKVTYIAQRRKIEVRDSTSDIALPDLLSGAEKLFEFKAYNFPDIIGTKVVSFGRSITDPDSFVCTFGQRVNKFDGWKEESCLWAFPKQLKSIANRAVHVSKSNIKNHIRLELQDKKSKRLFDFYVNV</sequence>
<dbReference type="VEuPathDB" id="FungiDB:P174DRAFT_426047"/>
<dbReference type="OMA" id="GYNTYLQ"/>
<reference evidence="3" key="1">
    <citation type="journal article" date="2018" name="Proc. Natl. Acad. Sci. U.S.A.">
        <title>Linking secondary metabolites to gene clusters through genome sequencing of six diverse Aspergillus species.</title>
        <authorList>
            <person name="Kaerboelling I."/>
            <person name="Vesth T.C."/>
            <person name="Frisvad J.C."/>
            <person name="Nybo J.L."/>
            <person name="Theobald S."/>
            <person name="Kuo A."/>
            <person name="Bowyer P."/>
            <person name="Matsuda Y."/>
            <person name="Mondo S."/>
            <person name="Lyhne E.K."/>
            <person name="Kogle M.E."/>
            <person name="Clum A."/>
            <person name="Lipzen A."/>
            <person name="Salamov A."/>
            <person name="Ngan C.Y."/>
            <person name="Daum C."/>
            <person name="Chiniquy J."/>
            <person name="Barry K."/>
            <person name="LaButti K."/>
            <person name="Haridas S."/>
            <person name="Simmons B.A."/>
            <person name="Magnuson J.K."/>
            <person name="Mortensen U.H."/>
            <person name="Larsen T.O."/>
            <person name="Grigoriev I.V."/>
            <person name="Baker S.E."/>
            <person name="Andersen M.R."/>
        </authorList>
    </citation>
    <scope>NUCLEOTIDE SEQUENCE [LARGE SCALE GENOMIC DNA]</scope>
    <source>
        <strain evidence="3">IBT 16806</strain>
    </source>
</reference>
<dbReference type="STRING" id="1392255.A0A2I1BSQ8"/>
<keyword evidence="3" id="KW-1185">Reference proteome</keyword>
<organism evidence="2 3">
    <name type="scientific">Aspergillus novofumigatus (strain IBT 16806)</name>
    <dbReference type="NCBI Taxonomy" id="1392255"/>
    <lineage>
        <taxon>Eukaryota</taxon>
        <taxon>Fungi</taxon>
        <taxon>Dikarya</taxon>
        <taxon>Ascomycota</taxon>
        <taxon>Pezizomycotina</taxon>
        <taxon>Eurotiomycetes</taxon>
        <taxon>Eurotiomycetidae</taxon>
        <taxon>Eurotiales</taxon>
        <taxon>Aspergillaceae</taxon>
        <taxon>Aspergillus</taxon>
        <taxon>Aspergillus subgen. Fumigati</taxon>
    </lineage>
</organism>
<evidence type="ECO:0000256" key="1">
    <source>
        <dbReference type="SAM" id="MobiDB-lite"/>
    </source>
</evidence>
<gene>
    <name evidence="2" type="ORF">P174DRAFT_426047</name>
</gene>
<dbReference type="AlphaFoldDB" id="A0A2I1BSQ8"/>
<feature type="compositionally biased region" description="Acidic residues" evidence="1">
    <location>
        <begin position="50"/>
        <end position="59"/>
    </location>
</feature>
<evidence type="ECO:0000313" key="3">
    <source>
        <dbReference type="Proteomes" id="UP000234474"/>
    </source>
</evidence>